<dbReference type="PANTHER" id="PTHR30244:SF36">
    <property type="entry name" value="3-OXO-GLUCOSE-6-PHOSPHATE:GLUTAMATE AMINOTRANSFERASE"/>
    <property type="match status" value="1"/>
</dbReference>
<keyword evidence="4" id="KW-0032">Aminotransferase</keyword>
<protein>
    <submittedName>
        <fullName evidence="4">DegT/DnrJ/EryC1/StrS family aminotransferase</fullName>
        <ecNumber evidence="4">2.6.1.-</ecNumber>
    </submittedName>
</protein>
<name>A0ABV2W3R8_9ACTN</name>
<evidence type="ECO:0000313" key="4">
    <source>
        <dbReference type="EMBL" id="MEU0706920.1"/>
    </source>
</evidence>
<dbReference type="InterPro" id="IPR000653">
    <property type="entry name" value="DegT/StrS_aminotransferase"/>
</dbReference>
<dbReference type="SUPFAM" id="SSF53383">
    <property type="entry name" value="PLP-dependent transferases"/>
    <property type="match status" value="1"/>
</dbReference>
<comment type="similarity">
    <text evidence="2 3">Belongs to the DegT/DnrJ/EryC1 family.</text>
</comment>
<dbReference type="InterPro" id="IPR015422">
    <property type="entry name" value="PyrdxlP-dep_Trfase_small"/>
</dbReference>
<keyword evidence="4" id="KW-0808">Transferase</keyword>
<organism evidence="4 5">
    <name type="scientific">Streptomyces lavendulocolor</name>
    <dbReference type="NCBI Taxonomy" id="67316"/>
    <lineage>
        <taxon>Bacteria</taxon>
        <taxon>Bacillati</taxon>
        <taxon>Actinomycetota</taxon>
        <taxon>Actinomycetes</taxon>
        <taxon>Kitasatosporales</taxon>
        <taxon>Streptomycetaceae</taxon>
        <taxon>Streptomyces</taxon>
    </lineage>
</organism>
<evidence type="ECO:0000256" key="2">
    <source>
        <dbReference type="ARBA" id="ARBA00037999"/>
    </source>
</evidence>
<dbReference type="InterPro" id="IPR015424">
    <property type="entry name" value="PyrdxlP-dep_Trfase"/>
</dbReference>
<comment type="caution">
    <text evidence="4">The sequence shown here is derived from an EMBL/GenBank/DDBJ whole genome shotgun (WGS) entry which is preliminary data.</text>
</comment>
<dbReference type="EMBL" id="JBEXZR010000003">
    <property type="protein sequence ID" value="MEU0706920.1"/>
    <property type="molecule type" value="Genomic_DNA"/>
</dbReference>
<dbReference type="GO" id="GO:0008483">
    <property type="term" value="F:transaminase activity"/>
    <property type="evidence" value="ECO:0007669"/>
    <property type="project" value="UniProtKB-KW"/>
</dbReference>
<evidence type="ECO:0000256" key="1">
    <source>
        <dbReference type="ARBA" id="ARBA00022898"/>
    </source>
</evidence>
<accession>A0ABV2W3R8</accession>
<proteinExistence type="inferred from homology"/>
<evidence type="ECO:0000256" key="3">
    <source>
        <dbReference type="RuleBase" id="RU004508"/>
    </source>
</evidence>
<dbReference type="PANTHER" id="PTHR30244">
    <property type="entry name" value="TRANSAMINASE"/>
    <property type="match status" value="1"/>
</dbReference>
<sequence length="388" mass="41831">MTENTTGHPTDDGPIPFFSGARSVRRDWARLEARIRRVAASGRFTSGPVTAELEAAIAERTGARHAVAVANGTDALVILLRAAGIGPGDEVIVPAYTFFATASAVLHVGADPVLVDVLPGSYAMDPERAEAAITERTRAIMPVHLFSQMADMEVLKDLADRHGLLLLEDSAEGIDMRAAGTHAGLWGSGGVLSFFPTKTLGSLGDAGMLLTDDDTVAARARRLRCHGQDTDGAYVYHEIGYNSRCDELQAAFLLHRLDRLSEEIERRAELAARYDRLLAPLAPHVTTPWMAPAKSPSNQVYYVYLIECDRRDELAAHLDAHGVGTEAYYPRPLTEQPLLAPLAGSRHPVPVAAAAARRALALPLYPDLTDREADRVAALVHAFYGATS</sequence>
<dbReference type="Pfam" id="PF01041">
    <property type="entry name" value="DegT_DnrJ_EryC1"/>
    <property type="match status" value="1"/>
</dbReference>
<dbReference type="RefSeq" id="WP_359654105.1">
    <property type="nucleotide sequence ID" value="NZ_JBEXZP010000035.1"/>
</dbReference>
<reference evidence="4 5" key="1">
    <citation type="submission" date="2024-06" db="EMBL/GenBank/DDBJ databases">
        <title>The Natural Products Discovery Center: Release of the First 8490 Sequenced Strains for Exploring Actinobacteria Biosynthetic Diversity.</title>
        <authorList>
            <person name="Kalkreuter E."/>
            <person name="Kautsar S.A."/>
            <person name="Yang D."/>
            <person name="Bader C.D."/>
            <person name="Teijaro C.N."/>
            <person name="Fluegel L."/>
            <person name="Davis C.M."/>
            <person name="Simpson J.R."/>
            <person name="Lauterbach L."/>
            <person name="Steele A.D."/>
            <person name="Gui C."/>
            <person name="Meng S."/>
            <person name="Li G."/>
            <person name="Viehrig K."/>
            <person name="Ye F."/>
            <person name="Su P."/>
            <person name="Kiefer A.F."/>
            <person name="Nichols A."/>
            <person name="Cepeda A.J."/>
            <person name="Yan W."/>
            <person name="Fan B."/>
            <person name="Jiang Y."/>
            <person name="Adhikari A."/>
            <person name="Zheng C.-J."/>
            <person name="Schuster L."/>
            <person name="Cowan T.M."/>
            <person name="Smanski M.J."/>
            <person name="Chevrette M.G."/>
            <person name="De Carvalho L.P.S."/>
            <person name="Shen B."/>
        </authorList>
    </citation>
    <scope>NUCLEOTIDE SEQUENCE [LARGE SCALE GENOMIC DNA]</scope>
    <source>
        <strain evidence="4 5">NPDC006337</strain>
    </source>
</reference>
<evidence type="ECO:0000313" key="5">
    <source>
        <dbReference type="Proteomes" id="UP001550378"/>
    </source>
</evidence>
<dbReference type="CDD" id="cd00616">
    <property type="entry name" value="AHBA_syn"/>
    <property type="match status" value="1"/>
</dbReference>
<dbReference type="Gene3D" id="3.40.640.10">
    <property type="entry name" value="Type I PLP-dependent aspartate aminotransferase-like (Major domain)"/>
    <property type="match status" value="1"/>
</dbReference>
<keyword evidence="5" id="KW-1185">Reference proteome</keyword>
<dbReference type="Proteomes" id="UP001550378">
    <property type="component" value="Unassembled WGS sequence"/>
</dbReference>
<gene>
    <name evidence="4" type="ORF">ABZ508_05995</name>
</gene>
<dbReference type="PIRSF" id="PIRSF000390">
    <property type="entry name" value="PLP_StrS"/>
    <property type="match status" value="1"/>
</dbReference>
<dbReference type="EC" id="2.6.1.-" evidence="4"/>
<dbReference type="InterPro" id="IPR015421">
    <property type="entry name" value="PyrdxlP-dep_Trfase_major"/>
</dbReference>
<dbReference type="Gene3D" id="3.90.1150.10">
    <property type="entry name" value="Aspartate Aminotransferase, domain 1"/>
    <property type="match status" value="1"/>
</dbReference>
<keyword evidence="1 3" id="KW-0663">Pyridoxal phosphate</keyword>